<dbReference type="OrthoDB" id="4753163at2"/>
<dbReference type="Pfam" id="PF08044">
    <property type="entry name" value="DUF1707"/>
    <property type="match status" value="1"/>
</dbReference>
<dbReference type="AlphaFoldDB" id="A0A1M6PJI7"/>
<dbReference type="Proteomes" id="UP000184363">
    <property type="component" value="Unassembled WGS sequence"/>
</dbReference>
<dbReference type="EMBL" id="FRAP01000002">
    <property type="protein sequence ID" value="SHK08068.1"/>
    <property type="molecule type" value="Genomic_DNA"/>
</dbReference>
<feature type="domain" description="DUF1707" evidence="1">
    <location>
        <begin position="10"/>
        <end position="62"/>
    </location>
</feature>
<dbReference type="PANTHER" id="PTHR40763:SF4">
    <property type="entry name" value="DUF1707 DOMAIN-CONTAINING PROTEIN"/>
    <property type="match status" value="1"/>
</dbReference>
<reference evidence="2 3" key="1">
    <citation type="submission" date="2016-11" db="EMBL/GenBank/DDBJ databases">
        <authorList>
            <person name="Jaros S."/>
            <person name="Januszkiewicz K."/>
            <person name="Wedrychowicz H."/>
        </authorList>
    </citation>
    <scope>NUCLEOTIDE SEQUENCE [LARGE SCALE GENOMIC DNA]</scope>
    <source>
        <strain evidence="2 3">DSM 43832</strain>
    </source>
</reference>
<evidence type="ECO:0000313" key="3">
    <source>
        <dbReference type="Proteomes" id="UP000184363"/>
    </source>
</evidence>
<dbReference type="RefSeq" id="WP_073455428.1">
    <property type="nucleotide sequence ID" value="NZ_FRAP01000002.1"/>
</dbReference>
<gene>
    <name evidence="2" type="ORF">SAMN05443637_102303</name>
</gene>
<name>A0A1M6PJI7_PSETH</name>
<accession>A0A1M6PJI7</accession>
<evidence type="ECO:0000313" key="2">
    <source>
        <dbReference type="EMBL" id="SHK08068.1"/>
    </source>
</evidence>
<sequence length="265" mass="28699">MMAGFPGRPVRARDADRAATCARLDTAFVDGQLDAVEHRERVAAAMTARTLAELAQLTADLQPDPDAAPPPAPVPMAKPHRIWRAYAVGLVVLCLLGIVGYSCAESGPRSAVGGPAAAANGSLFTEEGWQDFLTWLREEHGGTAVVDASVYPDYARVEVLEPDDPRHTRATLYPERNFGDLTGNRKLDDPLVDLAAVDHAALRALLDEAPRRLKVRDATSRYVVFGFPTVGPDVMIVYASNDYKQSGHLFADLSGRVLQEWPVQG</sequence>
<protein>
    <recommendedName>
        <fullName evidence="1">DUF1707 domain-containing protein</fullName>
    </recommendedName>
</protein>
<proteinExistence type="predicted"/>
<dbReference type="PANTHER" id="PTHR40763">
    <property type="entry name" value="MEMBRANE PROTEIN-RELATED"/>
    <property type="match status" value="1"/>
</dbReference>
<organism evidence="2 3">
    <name type="scientific">Pseudonocardia thermophila</name>
    <dbReference type="NCBI Taxonomy" id="1848"/>
    <lineage>
        <taxon>Bacteria</taxon>
        <taxon>Bacillati</taxon>
        <taxon>Actinomycetota</taxon>
        <taxon>Actinomycetes</taxon>
        <taxon>Pseudonocardiales</taxon>
        <taxon>Pseudonocardiaceae</taxon>
        <taxon>Pseudonocardia</taxon>
    </lineage>
</organism>
<evidence type="ECO:0000259" key="1">
    <source>
        <dbReference type="Pfam" id="PF08044"/>
    </source>
</evidence>
<dbReference type="STRING" id="1848.SAMN05443637_102303"/>
<dbReference type="InterPro" id="IPR012551">
    <property type="entry name" value="DUF1707_SHOCT-like"/>
</dbReference>
<keyword evidence="3" id="KW-1185">Reference proteome</keyword>